<comment type="similarity">
    <text evidence="1">Belongs to the universal stress protein A family.</text>
</comment>
<sequence>MNIDRILCPIDFSDSNSAANDYACMLADATAGQIVYLHCWLPNVYETSPAYVDTLAEQERLLGELKSFVHPNHDDIKASYVVEMGSPTEKIVDFANDNGIDLIIMGTHGRTGIRRLVMGSVAEAVVQNADCPVLALKSRTGAHLEA</sequence>
<dbReference type="RefSeq" id="WP_075082572.1">
    <property type="nucleotide sequence ID" value="NZ_CP042912.1"/>
</dbReference>
<protein>
    <submittedName>
        <fullName evidence="3">Universal stress protein</fullName>
    </submittedName>
</protein>
<dbReference type="Proteomes" id="UP000322214">
    <property type="component" value="Chromosome"/>
</dbReference>
<dbReference type="KEGG" id="mff:MFFC18_02550"/>
<keyword evidence="4" id="KW-1185">Reference proteome</keyword>
<evidence type="ECO:0000313" key="3">
    <source>
        <dbReference type="EMBL" id="QEG20407.1"/>
    </source>
</evidence>
<evidence type="ECO:0000259" key="2">
    <source>
        <dbReference type="Pfam" id="PF00582"/>
    </source>
</evidence>
<dbReference type="InterPro" id="IPR006015">
    <property type="entry name" value="Universal_stress_UspA"/>
</dbReference>
<evidence type="ECO:0000256" key="1">
    <source>
        <dbReference type="ARBA" id="ARBA00008791"/>
    </source>
</evidence>
<organism evidence="3 4">
    <name type="scientific">Mariniblastus fucicola</name>
    <dbReference type="NCBI Taxonomy" id="980251"/>
    <lineage>
        <taxon>Bacteria</taxon>
        <taxon>Pseudomonadati</taxon>
        <taxon>Planctomycetota</taxon>
        <taxon>Planctomycetia</taxon>
        <taxon>Pirellulales</taxon>
        <taxon>Pirellulaceae</taxon>
        <taxon>Mariniblastus</taxon>
    </lineage>
</organism>
<accession>A0A5B9P1M3</accession>
<dbReference type="CDD" id="cd00293">
    <property type="entry name" value="USP-like"/>
    <property type="match status" value="1"/>
</dbReference>
<reference evidence="3 4" key="1">
    <citation type="submission" date="2019-08" db="EMBL/GenBank/DDBJ databases">
        <title>Deep-cultivation of Planctomycetes and their phenomic and genomic characterization uncovers novel biology.</title>
        <authorList>
            <person name="Wiegand S."/>
            <person name="Jogler M."/>
            <person name="Boedeker C."/>
            <person name="Pinto D."/>
            <person name="Vollmers J."/>
            <person name="Rivas-Marin E."/>
            <person name="Kohn T."/>
            <person name="Peeters S.H."/>
            <person name="Heuer A."/>
            <person name="Rast P."/>
            <person name="Oberbeckmann S."/>
            <person name="Bunk B."/>
            <person name="Jeske O."/>
            <person name="Meyerdierks A."/>
            <person name="Storesund J.E."/>
            <person name="Kallscheuer N."/>
            <person name="Luecker S."/>
            <person name="Lage O.M."/>
            <person name="Pohl T."/>
            <person name="Merkel B.J."/>
            <person name="Hornburger P."/>
            <person name="Mueller R.-W."/>
            <person name="Bruemmer F."/>
            <person name="Labrenz M."/>
            <person name="Spormann A.M."/>
            <person name="Op den Camp H."/>
            <person name="Overmann J."/>
            <person name="Amann R."/>
            <person name="Jetten M.S.M."/>
            <person name="Mascher T."/>
            <person name="Medema M.H."/>
            <person name="Devos D.P."/>
            <person name="Kaster A.-K."/>
            <person name="Ovreas L."/>
            <person name="Rohde M."/>
            <person name="Galperin M.Y."/>
            <person name="Jogler C."/>
        </authorList>
    </citation>
    <scope>NUCLEOTIDE SEQUENCE [LARGE SCALE GENOMIC DNA]</scope>
    <source>
        <strain evidence="3 4">FC18</strain>
    </source>
</reference>
<dbReference type="InterPro" id="IPR014729">
    <property type="entry name" value="Rossmann-like_a/b/a_fold"/>
</dbReference>
<dbReference type="PANTHER" id="PTHR46268:SF6">
    <property type="entry name" value="UNIVERSAL STRESS PROTEIN UP12"/>
    <property type="match status" value="1"/>
</dbReference>
<dbReference type="PANTHER" id="PTHR46268">
    <property type="entry name" value="STRESS RESPONSE PROTEIN NHAX"/>
    <property type="match status" value="1"/>
</dbReference>
<feature type="domain" description="UspA" evidence="2">
    <location>
        <begin position="3"/>
        <end position="137"/>
    </location>
</feature>
<dbReference type="OrthoDB" id="9788959at2"/>
<dbReference type="PRINTS" id="PR01438">
    <property type="entry name" value="UNVRSLSTRESS"/>
</dbReference>
<dbReference type="STRING" id="980251.GCA_001642875_04575"/>
<dbReference type="Pfam" id="PF00582">
    <property type="entry name" value="Usp"/>
    <property type="match status" value="1"/>
</dbReference>
<dbReference type="AlphaFoldDB" id="A0A5B9P1M3"/>
<gene>
    <name evidence="3" type="ORF">MFFC18_02550</name>
</gene>
<evidence type="ECO:0000313" key="4">
    <source>
        <dbReference type="Proteomes" id="UP000322214"/>
    </source>
</evidence>
<dbReference type="EMBL" id="CP042912">
    <property type="protein sequence ID" value="QEG20407.1"/>
    <property type="molecule type" value="Genomic_DNA"/>
</dbReference>
<dbReference type="Gene3D" id="3.40.50.620">
    <property type="entry name" value="HUPs"/>
    <property type="match status" value="1"/>
</dbReference>
<dbReference type="SUPFAM" id="SSF52402">
    <property type="entry name" value="Adenine nucleotide alpha hydrolases-like"/>
    <property type="match status" value="1"/>
</dbReference>
<dbReference type="InterPro" id="IPR006016">
    <property type="entry name" value="UspA"/>
</dbReference>
<name>A0A5B9P1M3_9BACT</name>
<proteinExistence type="inferred from homology"/>